<dbReference type="PANTHER" id="PTHR30136:SF35">
    <property type="entry name" value="HTH-TYPE TRANSCRIPTIONAL REGULATOR RV1719"/>
    <property type="match status" value="1"/>
</dbReference>
<dbReference type="Gene3D" id="3.30.450.40">
    <property type="match status" value="1"/>
</dbReference>
<dbReference type="InterPro" id="IPR005471">
    <property type="entry name" value="Tscrpt_reg_IclR_N"/>
</dbReference>
<dbReference type="InterPro" id="IPR029016">
    <property type="entry name" value="GAF-like_dom_sf"/>
</dbReference>
<evidence type="ECO:0000259" key="5">
    <source>
        <dbReference type="PROSITE" id="PS51078"/>
    </source>
</evidence>
<gene>
    <name evidence="6" type="ORF">HHL11_27030</name>
</gene>
<dbReference type="Pfam" id="PF01614">
    <property type="entry name" value="IclR_C"/>
    <property type="match status" value="1"/>
</dbReference>
<reference evidence="6 7" key="1">
    <citation type="submission" date="2020-04" db="EMBL/GenBank/DDBJ databases">
        <title>Ramlibacter sp. G-1-2-2 isolated from soil.</title>
        <authorList>
            <person name="Dahal R.H."/>
        </authorList>
    </citation>
    <scope>NUCLEOTIDE SEQUENCE [LARGE SCALE GENOMIC DNA]</scope>
    <source>
        <strain evidence="6 7">G-1-2-2</strain>
    </source>
</reference>
<proteinExistence type="predicted"/>
<evidence type="ECO:0000313" key="7">
    <source>
        <dbReference type="Proteomes" id="UP000541185"/>
    </source>
</evidence>
<dbReference type="PANTHER" id="PTHR30136">
    <property type="entry name" value="HELIX-TURN-HELIX TRANSCRIPTIONAL REGULATOR, ICLR FAMILY"/>
    <property type="match status" value="1"/>
</dbReference>
<evidence type="ECO:0000256" key="3">
    <source>
        <dbReference type="ARBA" id="ARBA00023163"/>
    </source>
</evidence>
<dbReference type="InterPro" id="IPR036390">
    <property type="entry name" value="WH_DNA-bd_sf"/>
</dbReference>
<evidence type="ECO:0000313" key="6">
    <source>
        <dbReference type="EMBL" id="NML47433.1"/>
    </source>
</evidence>
<keyword evidence="1" id="KW-0805">Transcription regulation</keyword>
<organism evidence="6 7">
    <name type="scientific">Ramlibacter agri</name>
    <dbReference type="NCBI Taxonomy" id="2728837"/>
    <lineage>
        <taxon>Bacteria</taxon>
        <taxon>Pseudomonadati</taxon>
        <taxon>Pseudomonadota</taxon>
        <taxon>Betaproteobacteria</taxon>
        <taxon>Burkholderiales</taxon>
        <taxon>Comamonadaceae</taxon>
        <taxon>Ramlibacter</taxon>
    </lineage>
</organism>
<evidence type="ECO:0000256" key="2">
    <source>
        <dbReference type="ARBA" id="ARBA00023125"/>
    </source>
</evidence>
<dbReference type="EMBL" id="JABBFX010000003">
    <property type="protein sequence ID" value="NML47433.1"/>
    <property type="molecule type" value="Genomic_DNA"/>
</dbReference>
<keyword evidence="3" id="KW-0804">Transcription</keyword>
<dbReference type="Proteomes" id="UP000541185">
    <property type="component" value="Unassembled WGS sequence"/>
</dbReference>
<dbReference type="GO" id="GO:0003677">
    <property type="term" value="F:DNA binding"/>
    <property type="evidence" value="ECO:0007669"/>
    <property type="project" value="UniProtKB-KW"/>
</dbReference>
<dbReference type="PROSITE" id="PS51077">
    <property type="entry name" value="HTH_ICLR"/>
    <property type="match status" value="1"/>
</dbReference>
<dbReference type="SUPFAM" id="SSF55781">
    <property type="entry name" value="GAF domain-like"/>
    <property type="match status" value="1"/>
</dbReference>
<feature type="domain" description="HTH iclR-type" evidence="4">
    <location>
        <begin position="18"/>
        <end position="81"/>
    </location>
</feature>
<accession>A0A848HFZ5</accession>
<name>A0A848HFZ5_9BURK</name>
<dbReference type="GO" id="GO:0045892">
    <property type="term" value="P:negative regulation of DNA-templated transcription"/>
    <property type="evidence" value="ECO:0007669"/>
    <property type="project" value="TreeGrafter"/>
</dbReference>
<dbReference type="RefSeq" id="WP_169421710.1">
    <property type="nucleotide sequence ID" value="NZ_JABBFX010000003.1"/>
</dbReference>
<dbReference type="Gene3D" id="1.10.10.10">
    <property type="entry name" value="Winged helix-like DNA-binding domain superfamily/Winged helix DNA-binding domain"/>
    <property type="match status" value="1"/>
</dbReference>
<evidence type="ECO:0000259" key="4">
    <source>
        <dbReference type="PROSITE" id="PS51077"/>
    </source>
</evidence>
<feature type="domain" description="IclR-ED" evidence="5">
    <location>
        <begin position="82"/>
        <end position="269"/>
    </location>
</feature>
<dbReference type="GO" id="GO:0003700">
    <property type="term" value="F:DNA-binding transcription factor activity"/>
    <property type="evidence" value="ECO:0007669"/>
    <property type="project" value="TreeGrafter"/>
</dbReference>
<protein>
    <submittedName>
        <fullName evidence="6">Helix-turn-helix domain-containing protein</fullName>
    </submittedName>
</protein>
<dbReference type="InterPro" id="IPR036388">
    <property type="entry name" value="WH-like_DNA-bd_sf"/>
</dbReference>
<evidence type="ECO:0000256" key="1">
    <source>
        <dbReference type="ARBA" id="ARBA00023015"/>
    </source>
</evidence>
<dbReference type="PROSITE" id="PS51078">
    <property type="entry name" value="ICLR_ED"/>
    <property type="match status" value="1"/>
</dbReference>
<dbReference type="InterPro" id="IPR014757">
    <property type="entry name" value="Tscrpt_reg_IclR_C"/>
</dbReference>
<dbReference type="InterPro" id="IPR050707">
    <property type="entry name" value="HTH_MetabolicPath_Reg"/>
</dbReference>
<dbReference type="SUPFAM" id="SSF46785">
    <property type="entry name" value="Winged helix' DNA-binding domain"/>
    <property type="match status" value="1"/>
</dbReference>
<comment type="caution">
    <text evidence="6">The sequence shown here is derived from an EMBL/GenBank/DDBJ whole genome shotgun (WGS) entry which is preliminary data.</text>
</comment>
<keyword evidence="2" id="KW-0238">DNA-binding</keyword>
<sequence>MPASHGRLRVAGQEPGDTRSLDSGIRLLRVLAERPDEGWRLPDLAAVCGLDEAEALRVLDCLAEARMVMRREDGRRFAPGPLMFELALALPQRARFQRRAEELLRSFAQRMDGVALLLLRSGSDFVCGVREGLAASLPALAVTPGTRAPLFVAAGGVAILQRLPTLEASDVLKENTAREVVRRGTARLQALERMRDDSARHGFGVNAGGVVAGLHSFGVAVLGARGEPFAAVCLAGPPERFPLARATQLRTELEGVAASLAGEAHRYED</sequence>
<dbReference type="AlphaFoldDB" id="A0A848HFZ5"/>
<dbReference type="Pfam" id="PF09339">
    <property type="entry name" value="HTH_IclR"/>
    <property type="match status" value="1"/>
</dbReference>
<keyword evidence="7" id="KW-1185">Reference proteome</keyword>